<proteinExistence type="inferred from homology"/>
<sequence>MHRFFTSPENITDKKAILRGSDVVHIRTVLRLKRGDRIQVLDGRGNCYTVILTCVGRDQIESSINSKEDANNCESPLRICLGQGMVKGTGFDGIVRKSVELGVDRVVPVSADRCISKLSQEDATKKMDRWRRIATAASKQCGRSRVPGIGPKSATVKEFCFFNRESDLKLIFWEEERSIRIKDLSYKNQLKSAAILIGPEGGFSSKEVENAKKYGFQSVSLGPRLLRTDTAPLAAISILQDHWGDL</sequence>
<reference evidence="13" key="1">
    <citation type="submission" date="2018-05" db="EMBL/GenBank/DDBJ databases">
        <authorList>
            <person name="Lanie J.A."/>
            <person name="Ng W.-L."/>
            <person name="Kazmierczak K.M."/>
            <person name="Andrzejewski T.M."/>
            <person name="Davidsen T.M."/>
            <person name="Wayne K.J."/>
            <person name="Tettelin H."/>
            <person name="Glass J.I."/>
            <person name="Rusch D."/>
            <person name="Podicherti R."/>
            <person name="Tsui H.-C.T."/>
            <person name="Winkler M.E."/>
        </authorList>
    </citation>
    <scope>NUCLEOTIDE SEQUENCE</scope>
</reference>
<evidence type="ECO:0000256" key="2">
    <source>
        <dbReference type="ARBA" id="ARBA00005528"/>
    </source>
</evidence>
<dbReference type="PANTHER" id="PTHR30027">
    <property type="entry name" value="RIBOSOMAL RNA SMALL SUBUNIT METHYLTRANSFERASE E"/>
    <property type="match status" value="1"/>
</dbReference>
<name>A0A381WE68_9ZZZZ</name>
<feature type="domain" description="Ribosomal RNA small subunit methyltransferase E methyltransferase" evidence="11">
    <location>
        <begin position="74"/>
        <end position="240"/>
    </location>
</feature>
<dbReference type="Pfam" id="PF04452">
    <property type="entry name" value="Methyltrans_RNA"/>
    <property type="match status" value="1"/>
</dbReference>
<dbReference type="GO" id="GO:0005737">
    <property type="term" value="C:cytoplasm"/>
    <property type="evidence" value="ECO:0007669"/>
    <property type="project" value="UniProtKB-SubCell"/>
</dbReference>
<dbReference type="EMBL" id="UINC01011380">
    <property type="protein sequence ID" value="SVA50257.1"/>
    <property type="molecule type" value="Genomic_DNA"/>
</dbReference>
<dbReference type="Gene3D" id="2.40.240.20">
    <property type="entry name" value="Hypothetical PUA domain-like, domain 1"/>
    <property type="match status" value="1"/>
</dbReference>
<evidence type="ECO:0000256" key="6">
    <source>
        <dbReference type="ARBA" id="ARBA00022603"/>
    </source>
</evidence>
<evidence type="ECO:0000256" key="8">
    <source>
        <dbReference type="ARBA" id="ARBA00022691"/>
    </source>
</evidence>
<evidence type="ECO:0000259" key="11">
    <source>
        <dbReference type="Pfam" id="PF04452"/>
    </source>
</evidence>
<dbReference type="InterPro" id="IPR046887">
    <property type="entry name" value="RsmE_PUA-like"/>
</dbReference>
<evidence type="ECO:0000256" key="9">
    <source>
        <dbReference type="ARBA" id="ARBA00025699"/>
    </source>
</evidence>
<dbReference type="InterPro" id="IPR029028">
    <property type="entry name" value="Alpha/beta_knot_MTases"/>
</dbReference>
<dbReference type="Gene3D" id="3.40.1280.10">
    <property type="match status" value="1"/>
</dbReference>
<keyword evidence="5" id="KW-0698">rRNA processing</keyword>
<comment type="function">
    <text evidence="9">Specifically methylates the N3 position of the uracil ring of uridine 1498 (m3U1498) in 16S rRNA. Acts on the fully assembled 30S ribosomal subunit.</text>
</comment>
<dbReference type="Pfam" id="PF20260">
    <property type="entry name" value="PUA_4"/>
    <property type="match status" value="1"/>
</dbReference>
<comment type="subcellular location">
    <subcellularLocation>
        <location evidence="1">Cytoplasm</location>
    </subcellularLocation>
</comment>
<keyword evidence="7" id="KW-0808">Transferase</keyword>
<dbReference type="PIRSF" id="PIRSF015601">
    <property type="entry name" value="MTase_slr0722"/>
    <property type="match status" value="1"/>
</dbReference>
<dbReference type="InterPro" id="IPR006700">
    <property type="entry name" value="RsmE"/>
</dbReference>
<dbReference type="InterPro" id="IPR015947">
    <property type="entry name" value="PUA-like_sf"/>
</dbReference>
<evidence type="ECO:0000259" key="12">
    <source>
        <dbReference type="Pfam" id="PF20260"/>
    </source>
</evidence>
<dbReference type="InterPro" id="IPR029026">
    <property type="entry name" value="tRNA_m1G_MTases_N"/>
</dbReference>
<dbReference type="PANTHER" id="PTHR30027:SF3">
    <property type="entry name" value="16S RRNA (URACIL(1498)-N(3))-METHYLTRANSFERASE"/>
    <property type="match status" value="1"/>
</dbReference>
<dbReference type="AlphaFoldDB" id="A0A381WE68"/>
<comment type="similarity">
    <text evidence="2">Belongs to the RNA methyltransferase RsmE family.</text>
</comment>
<dbReference type="EC" id="2.1.1.193" evidence="3"/>
<dbReference type="NCBIfam" id="TIGR00046">
    <property type="entry name" value="RsmE family RNA methyltransferase"/>
    <property type="match status" value="1"/>
</dbReference>
<evidence type="ECO:0000313" key="13">
    <source>
        <dbReference type="EMBL" id="SVA50257.1"/>
    </source>
</evidence>
<evidence type="ECO:0000256" key="5">
    <source>
        <dbReference type="ARBA" id="ARBA00022552"/>
    </source>
</evidence>
<organism evidence="13">
    <name type="scientific">marine metagenome</name>
    <dbReference type="NCBI Taxonomy" id="408172"/>
    <lineage>
        <taxon>unclassified sequences</taxon>
        <taxon>metagenomes</taxon>
        <taxon>ecological metagenomes</taxon>
    </lineage>
</organism>
<dbReference type="GO" id="GO:0070042">
    <property type="term" value="F:rRNA (uridine-N3-)-methyltransferase activity"/>
    <property type="evidence" value="ECO:0007669"/>
    <property type="project" value="TreeGrafter"/>
</dbReference>
<dbReference type="SUPFAM" id="SSF88697">
    <property type="entry name" value="PUA domain-like"/>
    <property type="match status" value="1"/>
</dbReference>
<dbReference type="GO" id="GO:0070475">
    <property type="term" value="P:rRNA base methylation"/>
    <property type="evidence" value="ECO:0007669"/>
    <property type="project" value="TreeGrafter"/>
</dbReference>
<evidence type="ECO:0000256" key="4">
    <source>
        <dbReference type="ARBA" id="ARBA00022490"/>
    </source>
</evidence>
<keyword evidence="6" id="KW-0489">Methyltransferase</keyword>
<evidence type="ECO:0000256" key="7">
    <source>
        <dbReference type="ARBA" id="ARBA00022679"/>
    </source>
</evidence>
<feature type="domain" description="Ribosomal RNA small subunit methyltransferase E PUA-like" evidence="12">
    <location>
        <begin position="18"/>
        <end position="63"/>
    </location>
</feature>
<dbReference type="InterPro" id="IPR046886">
    <property type="entry name" value="RsmE_MTase_dom"/>
</dbReference>
<dbReference type="CDD" id="cd18084">
    <property type="entry name" value="RsmE-like"/>
    <property type="match status" value="1"/>
</dbReference>
<evidence type="ECO:0000256" key="1">
    <source>
        <dbReference type="ARBA" id="ARBA00004496"/>
    </source>
</evidence>
<comment type="catalytic activity">
    <reaction evidence="10">
        <text>uridine(1498) in 16S rRNA + S-adenosyl-L-methionine = N(3)-methyluridine(1498) in 16S rRNA + S-adenosyl-L-homocysteine + H(+)</text>
        <dbReference type="Rhea" id="RHEA:42920"/>
        <dbReference type="Rhea" id="RHEA-COMP:10283"/>
        <dbReference type="Rhea" id="RHEA-COMP:10284"/>
        <dbReference type="ChEBI" id="CHEBI:15378"/>
        <dbReference type="ChEBI" id="CHEBI:57856"/>
        <dbReference type="ChEBI" id="CHEBI:59789"/>
        <dbReference type="ChEBI" id="CHEBI:65315"/>
        <dbReference type="ChEBI" id="CHEBI:74502"/>
        <dbReference type="EC" id="2.1.1.193"/>
    </reaction>
</comment>
<dbReference type="NCBIfam" id="NF008692">
    <property type="entry name" value="PRK11713.1-5"/>
    <property type="match status" value="1"/>
</dbReference>
<gene>
    <name evidence="13" type="ORF">METZ01_LOCUS103111</name>
</gene>
<keyword evidence="8" id="KW-0949">S-adenosyl-L-methionine</keyword>
<keyword evidence="4" id="KW-0963">Cytoplasm</keyword>
<evidence type="ECO:0000256" key="3">
    <source>
        <dbReference type="ARBA" id="ARBA00012328"/>
    </source>
</evidence>
<evidence type="ECO:0000256" key="10">
    <source>
        <dbReference type="ARBA" id="ARBA00047944"/>
    </source>
</evidence>
<protein>
    <recommendedName>
        <fullName evidence="3">16S rRNA (uracil(1498)-N(3))-methyltransferase</fullName>
        <ecNumber evidence="3">2.1.1.193</ecNumber>
    </recommendedName>
</protein>
<dbReference type="SUPFAM" id="SSF75217">
    <property type="entry name" value="alpha/beta knot"/>
    <property type="match status" value="1"/>
</dbReference>
<accession>A0A381WE68</accession>